<reference evidence="1 2" key="1">
    <citation type="submission" date="2020-08" db="EMBL/GenBank/DDBJ databases">
        <title>Aphidius gifuensis genome sequencing and assembly.</title>
        <authorList>
            <person name="Du Z."/>
        </authorList>
    </citation>
    <scope>NUCLEOTIDE SEQUENCE [LARGE SCALE GENOMIC DNA]</scope>
    <source>
        <strain evidence="1">YNYX2018</strain>
        <tissue evidence="1">Adults</tissue>
    </source>
</reference>
<dbReference type="AlphaFoldDB" id="A0A835CZA9"/>
<gene>
    <name evidence="1" type="ORF">HCN44_010850</name>
</gene>
<dbReference type="InterPro" id="IPR013083">
    <property type="entry name" value="Znf_RING/FYVE/PHD"/>
</dbReference>
<name>A0A835CZA9_APHGI</name>
<evidence type="ECO:0000313" key="2">
    <source>
        <dbReference type="Proteomes" id="UP000639338"/>
    </source>
</evidence>
<dbReference type="OrthoDB" id="361536at2759"/>
<dbReference type="EMBL" id="JACMRX010000001">
    <property type="protein sequence ID" value="KAF7998480.1"/>
    <property type="molecule type" value="Genomic_DNA"/>
</dbReference>
<protein>
    <submittedName>
        <fullName evidence="1">Uncharacterized protein</fullName>
    </submittedName>
</protein>
<evidence type="ECO:0000313" key="1">
    <source>
        <dbReference type="EMBL" id="KAF7998480.1"/>
    </source>
</evidence>
<sequence>MVLVVMINDHVNKHYRTTGYPLVVKLGTITKKGINISNMEKTEKSMIELELDLNQKFGEWVVLQEASSKFMVLVILV</sequence>
<organism evidence="1 2">
    <name type="scientific">Aphidius gifuensis</name>
    <name type="common">Parasitoid wasp</name>
    <dbReference type="NCBI Taxonomy" id="684658"/>
    <lineage>
        <taxon>Eukaryota</taxon>
        <taxon>Metazoa</taxon>
        <taxon>Ecdysozoa</taxon>
        <taxon>Arthropoda</taxon>
        <taxon>Hexapoda</taxon>
        <taxon>Insecta</taxon>
        <taxon>Pterygota</taxon>
        <taxon>Neoptera</taxon>
        <taxon>Endopterygota</taxon>
        <taxon>Hymenoptera</taxon>
        <taxon>Apocrita</taxon>
        <taxon>Ichneumonoidea</taxon>
        <taxon>Braconidae</taxon>
        <taxon>Aphidiinae</taxon>
        <taxon>Aphidius</taxon>
    </lineage>
</organism>
<accession>A0A835CZA9</accession>
<comment type="caution">
    <text evidence="1">The sequence shown here is derived from an EMBL/GenBank/DDBJ whole genome shotgun (WGS) entry which is preliminary data.</text>
</comment>
<keyword evidence="2" id="KW-1185">Reference proteome</keyword>
<dbReference type="Gene3D" id="3.30.40.10">
    <property type="entry name" value="Zinc/RING finger domain, C3HC4 (zinc finger)"/>
    <property type="match status" value="1"/>
</dbReference>
<dbReference type="SUPFAM" id="SSF57850">
    <property type="entry name" value="RING/U-box"/>
    <property type="match status" value="1"/>
</dbReference>
<proteinExistence type="predicted"/>
<dbReference type="Proteomes" id="UP000639338">
    <property type="component" value="Unassembled WGS sequence"/>
</dbReference>